<dbReference type="EMBL" id="RVVJ01000033">
    <property type="protein sequence ID" value="MML56007.1"/>
    <property type="molecule type" value="Genomic_DNA"/>
</dbReference>
<dbReference type="Proteomes" id="UP000885348">
    <property type="component" value="Unassembled WGS sequence"/>
</dbReference>
<comment type="caution">
    <text evidence="1">The sequence shown here is derived from an EMBL/GenBank/DDBJ whole genome shotgun (WGS) entry which is preliminary data.</text>
</comment>
<protein>
    <submittedName>
        <fullName evidence="1">Host cell division inhibitor Icd-like protein</fullName>
    </submittedName>
</protein>
<gene>
    <name evidence="1" type="ORF">D7N80_22545</name>
</gene>
<evidence type="ECO:0000313" key="1">
    <source>
        <dbReference type="EMBL" id="MML56007.1"/>
    </source>
</evidence>
<organism evidence="1">
    <name type="scientific">Salmonella enterica I</name>
    <dbReference type="NCBI Taxonomy" id="59201"/>
    <lineage>
        <taxon>Bacteria</taxon>
        <taxon>Pseudomonadati</taxon>
        <taxon>Pseudomonadota</taxon>
        <taxon>Gammaproteobacteria</taxon>
        <taxon>Enterobacterales</taxon>
        <taxon>Enterobacteriaceae</taxon>
        <taxon>Salmonella</taxon>
    </lineage>
</organism>
<name>A0A403QMV3_SALET</name>
<dbReference type="NCBIfam" id="NF033153">
    <property type="entry name" value="phage_ICD_like"/>
    <property type="match status" value="1"/>
</dbReference>
<sequence length="166" mass="18009">MKNHTTQQREQKNRLPVCVAGLYIPVAGVNPPAGFDSLNTVAGSRLISDMRFFCARNTTLTRIMAGCDGGALALAGSYSACLSTSSRLATPFDSVVARLHKITVGVINMVNASPCPYPLFIWRFFSGQNSTYLTTTAASEHEARLQLPAVRLVFVARIRLEGSYHA</sequence>
<dbReference type="AlphaFoldDB" id="A0A403QMV3"/>
<reference evidence="1" key="1">
    <citation type="submission" date="2018-09" db="EMBL/GenBank/DDBJ databases">
        <authorList>
            <person name="Ashton P.M."/>
            <person name="Dallman T."/>
            <person name="Nair S."/>
            <person name="De Pinna E."/>
            <person name="Peters T."/>
            <person name="Grant K."/>
        </authorList>
    </citation>
    <scope>NUCLEOTIDE SEQUENCE [LARGE SCALE GENOMIC DNA]</scope>
    <source>
        <strain evidence="1">598938</strain>
    </source>
</reference>
<proteinExistence type="predicted"/>
<accession>A0A403QMV3</accession>